<dbReference type="EMBL" id="JAEPRD010000030">
    <property type="protein sequence ID" value="KAG2206549.1"/>
    <property type="molecule type" value="Genomic_DNA"/>
</dbReference>
<dbReference type="InterPro" id="IPR054498">
    <property type="entry name" value="2H-SAK"/>
</dbReference>
<feature type="domain" description="Swiss Army Knife 2H phosphoesterase" evidence="1">
    <location>
        <begin position="17"/>
        <end position="160"/>
    </location>
</feature>
<dbReference type="Proteomes" id="UP000603453">
    <property type="component" value="Unassembled WGS sequence"/>
</dbReference>
<dbReference type="AlphaFoldDB" id="A0A8H7R8D8"/>
<name>A0A8H7R8D8_9FUNG</name>
<protein>
    <recommendedName>
        <fullName evidence="1">Swiss Army Knife 2H phosphoesterase domain-containing protein</fullName>
    </recommendedName>
</protein>
<keyword evidence="3" id="KW-1185">Reference proteome</keyword>
<proteinExistence type="predicted"/>
<gene>
    <name evidence="2" type="ORF">INT47_008566</name>
</gene>
<organism evidence="2 3">
    <name type="scientific">Mucor saturninus</name>
    <dbReference type="NCBI Taxonomy" id="64648"/>
    <lineage>
        <taxon>Eukaryota</taxon>
        <taxon>Fungi</taxon>
        <taxon>Fungi incertae sedis</taxon>
        <taxon>Mucoromycota</taxon>
        <taxon>Mucoromycotina</taxon>
        <taxon>Mucoromycetes</taxon>
        <taxon>Mucorales</taxon>
        <taxon>Mucorineae</taxon>
        <taxon>Mucoraceae</taxon>
        <taxon>Mucor</taxon>
    </lineage>
</organism>
<accession>A0A8H7R8D8</accession>
<evidence type="ECO:0000313" key="3">
    <source>
        <dbReference type="Proteomes" id="UP000603453"/>
    </source>
</evidence>
<evidence type="ECO:0000313" key="2">
    <source>
        <dbReference type="EMBL" id="KAG2206549.1"/>
    </source>
</evidence>
<dbReference type="Pfam" id="PF22547">
    <property type="entry name" value="2H-SAK"/>
    <property type="match status" value="1"/>
</dbReference>
<sequence>MEQQDEPEMVFEAKSRYLSLHGSYIDQLGNQTTEHVTSEMIQNRITRDQGSGHHITVVNHLDMRYLMPPPTEEEESNRKKARKHTRDALKHVRDTMINEFGQASEWERPVDLGLGSTEEGEAVTYYRVLHWPWGQRMRGFLGLGHGHFHITVGFKPRDVHLYKGPATLLCLRKGAVCTTPQIQSLVQYAPFYYGDDVFIKNLIRTCVRHGHYGSGARLSAGYLYCKNQREAHHYNHD</sequence>
<dbReference type="OrthoDB" id="19045at2759"/>
<reference evidence="2" key="1">
    <citation type="submission" date="2020-12" db="EMBL/GenBank/DDBJ databases">
        <title>Metabolic potential, ecology and presence of endohyphal bacteria is reflected in genomic diversity of Mucoromycotina.</title>
        <authorList>
            <person name="Muszewska A."/>
            <person name="Okrasinska A."/>
            <person name="Steczkiewicz K."/>
            <person name="Drgas O."/>
            <person name="Orlowska M."/>
            <person name="Perlinska-Lenart U."/>
            <person name="Aleksandrzak-Piekarczyk T."/>
            <person name="Szatraj K."/>
            <person name="Zielenkiewicz U."/>
            <person name="Pilsyk S."/>
            <person name="Malc E."/>
            <person name="Mieczkowski P."/>
            <person name="Kruszewska J.S."/>
            <person name="Biernat P."/>
            <person name="Pawlowska J."/>
        </authorList>
    </citation>
    <scope>NUCLEOTIDE SEQUENCE</scope>
    <source>
        <strain evidence="2">WA0000017839</strain>
    </source>
</reference>
<evidence type="ECO:0000259" key="1">
    <source>
        <dbReference type="Pfam" id="PF22547"/>
    </source>
</evidence>
<comment type="caution">
    <text evidence="2">The sequence shown here is derived from an EMBL/GenBank/DDBJ whole genome shotgun (WGS) entry which is preliminary data.</text>
</comment>